<dbReference type="PANTHER" id="PTHR12835:SF5">
    <property type="entry name" value="BIOTIN--PROTEIN LIGASE"/>
    <property type="match status" value="1"/>
</dbReference>
<evidence type="ECO:0000256" key="1">
    <source>
        <dbReference type="ARBA" id="ARBA00022598"/>
    </source>
</evidence>
<protein>
    <submittedName>
        <fullName evidence="4">Unannotated protein</fullName>
    </submittedName>
</protein>
<dbReference type="Gene3D" id="3.30.930.10">
    <property type="entry name" value="Bira Bifunctional Protein, Domain 2"/>
    <property type="match status" value="1"/>
</dbReference>
<dbReference type="InterPro" id="IPR004143">
    <property type="entry name" value="BPL_LPL_catalytic"/>
</dbReference>
<reference evidence="4" key="1">
    <citation type="submission" date="2020-05" db="EMBL/GenBank/DDBJ databases">
        <authorList>
            <person name="Chiriac C."/>
            <person name="Salcher M."/>
            <person name="Ghai R."/>
            <person name="Kavagutti S V."/>
        </authorList>
    </citation>
    <scope>NUCLEOTIDE SEQUENCE</scope>
</reference>
<dbReference type="InterPro" id="IPR045864">
    <property type="entry name" value="aa-tRNA-synth_II/BPL/LPL"/>
</dbReference>
<evidence type="ECO:0000313" key="4">
    <source>
        <dbReference type="EMBL" id="CAB4553878.1"/>
    </source>
</evidence>
<evidence type="ECO:0000259" key="2">
    <source>
        <dbReference type="Pfam" id="PF02237"/>
    </source>
</evidence>
<dbReference type="InterPro" id="IPR003142">
    <property type="entry name" value="BPL_C"/>
</dbReference>
<gene>
    <name evidence="4" type="ORF">UFOPK1572_00361</name>
</gene>
<dbReference type="Gene3D" id="2.30.30.100">
    <property type="match status" value="1"/>
</dbReference>
<dbReference type="Pfam" id="PF02237">
    <property type="entry name" value="BPL_C"/>
    <property type="match status" value="1"/>
</dbReference>
<feature type="domain" description="Biotin protein ligase C-terminal" evidence="2">
    <location>
        <begin position="198"/>
        <end position="243"/>
    </location>
</feature>
<dbReference type="Pfam" id="PF03099">
    <property type="entry name" value="BPL_LplA_LipB"/>
    <property type="match status" value="1"/>
</dbReference>
<accession>A0A6J6CVY6</accession>
<name>A0A6J6CVY6_9ZZZZ</name>
<feature type="domain" description="BPL/LPL catalytic" evidence="3">
    <location>
        <begin position="22"/>
        <end position="142"/>
    </location>
</feature>
<dbReference type="AlphaFoldDB" id="A0A6J6CVY6"/>
<dbReference type="SUPFAM" id="SSF55681">
    <property type="entry name" value="Class II aaRS and biotin synthetases"/>
    <property type="match status" value="1"/>
</dbReference>
<dbReference type="NCBIfam" id="TIGR00121">
    <property type="entry name" value="birA_ligase"/>
    <property type="match status" value="1"/>
</dbReference>
<organism evidence="4">
    <name type="scientific">freshwater metagenome</name>
    <dbReference type="NCBI Taxonomy" id="449393"/>
    <lineage>
        <taxon>unclassified sequences</taxon>
        <taxon>metagenomes</taxon>
        <taxon>ecological metagenomes</taxon>
    </lineage>
</organism>
<keyword evidence="1" id="KW-0436">Ligase</keyword>
<dbReference type="InterPro" id="IPR004408">
    <property type="entry name" value="Biotin_CoA_COase_ligase"/>
</dbReference>
<dbReference type="EMBL" id="CAEZTC010000030">
    <property type="protein sequence ID" value="CAB4553878.1"/>
    <property type="molecule type" value="Genomic_DNA"/>
</dbReference>
<dbReference type="PANTHER" id="PTHR12835">
    <property type="entry name" value="BIOTIN PROTEIN LIGASE"/>
    <property type="match status" value="1"/>
</dbReference>
<sequence length="249" mass="26909">MRDQKANQSENWQIRRVSETGSTNTDLLAEGAQGAPDRTVLRADYQSAGRGRLDRAWEAPRGANLLVSILFRQVPAHTHVLTQAVALAAARVAREHCGVDVVMKWPNDLLVQNEKVAGILAQAGPLDTRGVPAFVVVGIGLNLEWAPPGATSLAASGWTQSATPDEFLLSMLPCIDELLALPLEEMHERYVAQLGTVGMRVRAELPHDQEVVGRATGVEADGRLIVLDECGVTHRIDTADVVHLRPAVD</sequence>
<dbReference type="GO" id="GO:0004077">
    <property type="term" value="F:biotin--[biotin carboxyl-carrier protein] ligase activity"/>
    <property type="evidence" value="ECO:0007669"/>
    <property type="project" value="InterPro"/>
</dbReference>
<dbReference type="GO" id="GO:0005737">
    <property type="term" value="C:cytoplasm"/>
    <property type="evidence" value="ECO:0007669"/>
    <property type="project" value="TreeGrafter"/>
</dbReference>
<evidence type="ECO:0000259" key="3">
    <source>
        <dbReference type="Pfam" id="PF03099"/>
    </source>
</evidence>
<proteinExistence type="predicted"/>
<dbReference type="CDD" id="cd16442">
    <property type="entry name" value="BPL"/>
    <property type="match status" value="1"/>
</dbReference>